<reference evidence="9 10" key="2">
    <citation type="submission" date="2009-01" db="EMBL/GenBank/DDBJ databases">
        <title>Draft genome sequence of Bacteroides cellulosilyticus (DSM 14838).</title>
        <authorList>
            <person name="Sudarsanam P."/>
            <person name="Ley R."/>
            <person name="Guruge J."/>
            <person name="Turnbaugh P.J."/>
            <person name="Mahowald M."/>
            <person name="Liep D."/>
            <person name="Gordon J."/>
        </authorList>
    </citation>
    <scope>NUCLEOTIDE SEQUENCE [LARGE SCALE GENOMIC DNA]</scope>
    <source>
        <strain evidence="9 10">DSM 14838</strain>
    </source>
</reference>
<dbReference type="PROSITE" id="PS51257">
    <property type="entry name" value="PROKAR_LIPOPROTEIN"/>
    <property type="match status" value="1"/>
</dbReference>
<feature type="chain" id="PRO_5003160956" evidence="6">
    <location>
        <begin position="24"/>
        <end position="488"/>
    </location>
</feature>
<evidence type="ECO:0000256" key="6">
    <source>
        <dbReference type="SAM" id="SignalP"/>
    </source>
</evidence>
<reference evidence="9 10" key="1">
    <citation type="submission" date="2008-12" db="EMBL/GenBank/DDBJ databases">
        <authorList>
            <person name="Fulton L."/>
            <person name="Clifton S."/>
            <person name="Fulton B."/>
            <person name="Xu J."/>
            <person name="Minx P."/>
            <person name="Pepin K.H."/>
            <person name="Johnson M."/>
            <person name="Bhonagiri V."/>
            <person name="Nash W.E."/>
            <person name="Mardis E.R."/>
            <person name="Wilson R.K."/>
        </authorList>
    </citation>
    <scope>NUCLEOTIDE SEQUENCE [LARGE SCALE GENOMIC DNA]</scope>
    <source>
        <strain evidence="9 10">DSM 14838</strain>
    </source>
</reference>
<evidence type="ECO:0000259" key="8">
    <source>
        <dbReference type="Pfam" id="PF14322"/>
    </source>
</evidence>
<comment type="subcellular location">
    <subcellularLocation>
        <location evidence="1">Cell outer membrane</location>
    </subcellularLocation>
</comment>
<dbReference type="Proteomes" id="UP000003711">
    <property type="component" value="Unassembled WGS sequence"/>
</dbReference>
<evidence type="ECO:0000259" key="7">
    <source>
        <dbReference type="Pfam" id="PF07980"/>
    </source>
</evidence>
<dbReference type="InterPro" id="IPR012944">
    <property type="entry name" value="SusD_RagB_dom"/>
</dbReference>
<comment type="caution">
    <text evidence="9">The sequence shown here is derived from an EMBL/GenBank/DDBJ whole genome shotgun (WGS) entry which is preliminary data.</text>
</comment>
<dbReference type="Pfam" id="PF14322">
    <property type="entry name" value="SusD-like_3"/>
    <property type="match status" value="1"/>
</dbReference>
<evidence type="ECO:0000256" key="4">
    <source>
        <dbReference type="ARBA" id="ARBA00023136"/>
    </source>
</evidence>
<evidence type="ECO:0000256" key="2">
    <source>
        <dbReference type="ARBA" id="ARBA00006275"/>
    </source>
</evidence>
<dbReference type="RefSeq" id="WP_007211812.1">
    <property type="nucleotide sequence ID" value="NZ_EQ973490.1"/>
</dbReference>
<gene>
    <name evidence="9" type="ORF">BACCELL_02440</name>
</gene>
<evidence type="ECO:0000313" key="9">
    <source>
        <dbReference type="EMBL" id="EEF89908.1"/>
    </source>
</evidence>
<feature type="signal peptide" evidence="6">
    <location>
        <begin position="1"/>
        <end position="23"/>
    </location>
</feature>
<sequence length="488" mass="55788">MKKYNILFIAFIIVLFCSCNDFLDNNPEGEYEKESLDYSKIENMFNPVSGVYATARSYNGFGRWALYGLIAVRSADIEKGGSPTDQAEYTDCKNFEYSKIDNFWGLNYSWEGLYYLVQVCNSSLEMLGQYAKHTTTDADKKLNLQYQAEVRFIRAYAYFYLVRLWGEIPIIRDNTDILNTEKVSKVPVAEVYKFIDEELDFCVNNMPALRPNEMPYKGQATQYSAWALRAKVNADINDWDKVLIATNKIYDSQKFTLFDDFYQYFKKPGMLADETFFELQYSDANSADIIASDSWFEFQGPKSITGVNDMKSGWGFMVPTQYIIDLFTRRGETVRAETSFLYTGKATPEGDVVNNSSVGEPTVYNGKAYLPSTQLTPGRIDYGSGNNIRMLRYGDILLLNAEAKVRSGQSGDTPFNLVRKRAKMPELTNVTLEQILEEREVELCGEWGESYFDLLRTGKAADVLPNFVKGKSEYYPIPLPQKDMNPNL</sequence>
<accession>E2NDT0</accession>
<dbReference type="EMBL" id="ACCH01000176">
    <property type="protein sequence ID" value="EEF89908.1"/>
    <property type="molecule type" value="Genomic_DNA"/>
</dbReference>
<name>E2NDT0_9BACE</name>
<keyword evidence="4" id="KW-0472">Membrane</keyword>
<proteinExistence type="inferred from homology"/>
<dbReference type="Pfam" id="PF07980">
    <property type="entry name" value="SusD_RagB"/>
    <property type="match status" value="1"/>
</dbReference>
<dbReference type="InterPro" id="IPR011990">
    <property type="entry name" value="TPR-like_helical_dom_sf"/>
</dbReference>
<feature type="domain" description="SusD-like N-terminal" evidence="8">
    <location>
        <begin position="21"/>
        <end position="232"/>
    </location>
</feature>
<dbReference type="SUPFAM" id="SSF48452">
    <property type="entry name" value="TPR-like"/>
    <property type="match status" value="1"/>
</dbReference>
<dbReference type="InterPro" id="IPR033985">
    <property type="entry name" value="SusD-like_N"/>
</dbReference>
<evidence type="ECO:0000256" key="1">
    <source>
        <dbReference type="ARBA" id="ARBA00004442"/>
    </source>
</evidence>
<dbReference type="HOGENOM" id="CLU_015553_1_0_10"/>
<organism evidence="9 10">
    <name type="scientific">Bacteroides cellulosilyticus DSM 14838</name>
    <dbReference type="NCBI Taxonomy" id="537012"/>
    <lineage>
        <taxon>Bacteria</taxon>
        <taxon>Pseudomonadati</taxon>
        <taxon>Bacteroidota</taxon>
        <taxon>Bacteroidia</taxon>
        <taxon>Bacteroidales</taxon>
        <taxon>Bacteroidaceae</taxon>
        <taxon>Bacteroides</taxon>
    </lineage>
</organism>
<keyword evidence="3 6" id="KW-0732">Signal</keyword>
<dbReference type="GO" id="GO:0009279">
    <property type="term" value="C:cell outer membrane"/>
    <property type="evidence" value="ECO:0007669"/>
    <property type="project" value="UniProtKB-SubCell"/>
</dbReference>
<evidence type="ECO:0000256" key="5">
    <source>
        <dbReference type="ARBA" id="ARBA00023237"/>
    </source>
</evidence>
<keyword evidence="5" id="KW-0998">Cell outer membrane</keyword>
<dbReference type="AlphaFoldDB" id="E2NDT0"/>
<protein>
    <submittedName>
        <fullName evidence="9">SusD family protein</fullName>
    </submittedName>
</protein>
<comment type="similarity">
    <text evidence="2">Belongs to the SusD family.</text>
</comment>
<evidence type="ECO:0000313" key="10">
    <source>
        <dbReference type="Proteomes" id="UP000003711"/>
    </source>
</evidence>
<dbReference type="Gene3D" id="1.25.40.390">
    <property type="match status" value="1"/>
</dbReference>
<feature type="domain" description="RagB/SusD" evidence="7">
    <location>
        <begin position="382"/>
        <end position="462"/>
    </location>
</feature>
<evidence type="ECO:0000256" key="3">
    <source>
        <dbReference type="ARBA" id="ARBA00022729"/>
    </source>
</evidence>